<evidence type="ECO:0000256" key="2">
    <source>
        <dbReference type="ARBA" id="ARBA00004370"/>
    </source>
</evidence>
<dbReference type="CDD" id="cd06225">
    <property type="entry name" value="HAMP"/>
    <property type="match status" value="1"/>
</dbReference>
<dbReference type="PROSITE" id="PS50885">
    <property type="entry name" value="HAMP"/>
    <property type="match status" value="1"/>
</dbReference>
<dbReference type="EMBL" id="FKBS01000029">
    <property type="protein sequence ID" value="SAI54441.1"/>
    <property type="molecule type" value="Genomic_DNA"/>
</dbReference>
<evidence type="ECO:0000259" key="12">
    <source>
        <dbReference type="PROSITE" id="PS50109"/>
    </source>
</evidence>
<evidence type="ECO:0000256" key="8">
    <source>
        <dbReference type="ARBA" id="ARBA00022989"/>
    </source>
</evidence>
<feature type="transmembrane region" description="Helical" evidence="11">
    <location>
        <begin position="201"/>
        <end position="223"/>
    </location>
</feature>
<dbReference type="GO" id="GO:0005886">
    <property type="term" value="C:plasma membrane"/>
    <property type="evidence" value="ECO:0007669"/>
    <property type="project" value="TreeGrafter"/>
</dbReference>
<evidence type="ECO:0000256" key="5">
    <source>
        <dbReference type="ARBA" id="ARBA00022679"/>
    </source>
</evidence>
<evidence type="ECO:0000256" key="10">
    <source>
        <dbReference type="ARBA" id="ARBA00023136"/>
    </source>
</evidence>
<name>A0A157R8J9_9BORD</name>
<evidence type="ECO:0000256" key="9">
    <source>
        <dbReference type="ARBA" id="ARBA00023012"/>
    </source>
</evidence>
<dbReference type="OrthoDB" id="9809766at2"/>
<evidence type="ECO:0000256" key="4">
    <source>
        <dbReference type="ARBA" id="ARBA00022553"/>
    </source>
</evidence>
<keyword evidence="9" id="KW-0902">Two-component regulatory system</keyword>
<dbReference type="AlphaFoldDB" id="A0A157R8J9"/>
<dbReference type="InterPro" id="IPR003661">
    <property type="entry name" value="HisK_dim/P_dom"/>
</dbReference>
<dbReference type="GO" id="GO:0000155">
    <property type="term" value="F:phosphorelay sensor kinase activity"/>
    <property type="evidence" value="ECO:0007669"/>
    <property type="project" value="InterPro"/>
</dbReference>
<keyword evidence="10 11" id="KW-0472">Membrane</keyword>
<comment type="subcellular location">
    <subcellularLocation>
        <location evidence="2">Membrane</location>
    </subcellularLocation>
</comment>
<dbReference type="SUPFAM" id="SSF55874">
    <property type="entry name" value="ATPase domain of HSP90 chaperone/DNA topoisomerase II/histidine kinase"/>
    <property type="match status" value="1"/>
</dbReference>
<keyword evidence="8 11" id="KW-1133">Transmembrane helix</keyword>
<dbReference type="CDD" id="cd00082">
    <property type="entry name" value="HisKA"/>
    <property type="match status" value="1"/>
</dbReference>
<comment type="catalytic activity">
    <reaction evidence="1">
        <text>ATP + protein L-histidine = ADP + protein N-phospho-L-histidine.</text>
        <dbReference type="EC" id="2.7.13.3"/>
    </reaction>
</comment>
<dbReference type="Proteomes" id="UP000077037">
    <property type="component" value="Unassembled WGS sequence"/>
</dbReference>
<dbReference type="Pfam" id="PF00672">
    <property type="entry name" value="HAMP"/>
    <property type="match status" value="1"/>
</dbReference>
<feature type="domain" description="Histidine kinase" evidence="12">
    <location>
        <begin position="284"/>
        <end position="509"/>
    </location>
</feature>
<feature type="domain" description="HAMP" evidence="13">
    <location>
        <begin position="223"/>
        <end position="276"/>
    </location>
</feature>
<dbReference type="InterPro" id="IPR003594">
    <property type="entry name" value="HATPase_dom"/>
</dbReference>
<dbReference type="InterPro" id="IPR004358">
    <property type="entry name" value="Sig_transdc_His_kin-like_C"/>
</dbReference>
<keyword evidence="4" id="KW-0597">Phosphoprotein</keyword>
<evidence type="ECO:0000256" key="3">
    <source>
        <dbReference type="ARBA" id="ARBA00012438"/>
    </source>
</evidence>
<dbReference type="InterPro" id="IPR036097">
    <property type="entry name" value="HisK_dim/P_sf"/>
</dbReference>
<dbReference type="PROSITE" id="PS50109">
    <property type="entry name" value="HIS_KIN"/>
    <property type="match status" value="1"/>
</dbReference>
<protein>
    <recommendedName>
        <fullName evidence="3">histidine kinase</fullName>
        <ecNumber evidence="3">2.7.13.3</ecNumber>
    </recommendedName>
</protein>
<evidence type="ECO:0000256" key="1">
    <source>
        <dbReference type="ARBA" id="ARBA00000085"/>
    </source>
</evidence>
<dbReference type="EC" id="2.7.13.3" evidence="3"/>
<evidence type="ECO:0000259" key="13">
    <source>
        <dbReference type="PROSITE" id="PS50885"/>
    </source>
</evidence>
<reference evidence="14 15" key="1">
    <citation type="submission" date="2016-03" db="EMBL/GenBank/DDBJ databases">
        <authorList>
            <consortium name="Pathogen Informatics"/>
        </authorList>
    </citation>
    <scope>NUCLEOTIDE SEQUENCE [LARGE SCALE GENOMIC DNA]</scope>
    <source>
        <strain evidence="14 15">NCTC13364</strain>
    </source>
</reference>
<dbReference type="RefSeq" id="WP_066419535.1">
    <property type="nucleotide sequence ID" value="NZ_FKBS01000029.1"/>
</dbReference>
<dbReference type="SMART" id="SM00388">
    <property type="entry name" value="HisKA"/>
    <property type="match status" value="1"/>
</dbReference>
<evidence type="ECO:0000313" key="14">
    <source>
        <dbReference type="EMBL" id="SAI54441.1"/>
    </source>
</evidence>
<dbReference type="PRINTS" id="PR00344">
    <property type="entry name" value="BCTRLSENSOR"/>
</dbReference>
<sequence>MSWSIVAAGLRRGFLQPGSSGTWHAFWRGDRPRVVAMGANGEIAPLYNSHFRQASCVAFIFLLVTLGSIAWGQNLLEQVMVRHVKDMISAEIRARQGLGDRDGTQQLARQLGQSEATPRRERAAAVQAADGTLAYGMPELLSTDMCAPGAHACSGWLRASLDSDQGMREWLGYAYTLPQGGRYVVAYDILPMLNRIYPVPLVVGLSVFTALLMSLGVGMYSSFDATKRINRIRQAMARFARGETDSRVGVLGRHDEFDQLGKDVNTALERIDFLMEEVRNAANHIAHELRTPLTRLQQRLSNVAEAAQGSTATSGEVALAEEEIRHIQYLFRTVMRISEIETGRCHHESSPIDAQAMLADLNDYYGVLAEERHLTMHLRIEEPLHLVGDRPLLFQAMVNLVENAIKYAPEGSAVTLLARERADAVELGVADEGPGIDTNQRGQAVQRFRRLARDRAIAGHGLGLPLVQAVAGLHGGSLVLADNDLPRLHESGPTRTRGLLALLHLPQAPAAH</sequence>
<dbReference type="PANTHER" id="PTHR45436">
    <property type="entry name" value="SENSOR HISTIDINE KINASE YKOH"/>
    <property type="match status" value="1"/>
</dbReference>
<keyword evidence="7 14" id="KW-0418">Kinase</keyword>
<dbReference type="InterPro" id="IPR050428">
    <property type="entry name" value="TCS_sensor_his_kinase"/>
</dbReference>
<dbReference type="InterPro" id="IPR005467">
    <property type="entry name" value="His_kinase_dom"/>
</dbReference>
<proteinExistence type="predicted"/>
<keyword evidence="5 14" id="KW-0808">Transferase</keyword>
<evidence type="ECO:0000256" key="7">
    <source>
        <dbReference type="ARBA" id="ARBA00022777"/>
    </source>
</evidence>
<gene>
    <name evidence="14" type="primary">baeS</name>
    <name evidence="14" type="ORF">SAMEA1982600_04484</name>
</gene>
<dbReference type="SUPFAM" id="SSF158472">
    <property type="entry name" value="HAMP domain-like"/>
    <property type="match status" value="1"/>
</dbReference>
<dbReference type="InterPro" id="IPR036890">
    <property type="entry name" value="HATPase_C_sf"/>
</dbReference>
<evidence type="ECO:0000313" key="15">
    <source>
        <dbReference type="Proteomes" id="UP000077037"/>
    </source>
</evidence>
<dbReference type="InterPro" id="IPR003660">
    <property type="entry name" value="HAMP_dom"/>
</dbReference>
<feature type="transmembrane region" description="Helical" evidence="11">
    <location>
        <begin position="54"/>
        <end position="72"/>
    </location>
</feature>
<dbReference type="SUPFAM" id="SSF47384">
    <property type="entry name" value="Homodimeric domain of signal transducing histidine kinase"/>
    <property type="match status" value="1"/>
</dbReference>
<dbReference type="Gene3D" id="3.30.565.10">
    <property type="entry name" value="Histidine kinase-like ATPase, C-terminal domain"/>
    <property type="match status" value="1"/>
</dbReference>
<dbReference type="PANTHER" id="PTHR45436:SF8">
    <property type="entry name" value="HISTIDINE KINASE"/>
    <property type="match status" value="1"/>
</dbReference>
<evidence type="ECO:0000256" key="6">
    <source>
        <dbReference type="ARBA" id="ARBA00022692"/>
    </source>
</evidence>
<dbReference type="Gene3D" id="1.10.287.130">
    <property type="match status" value="1"/>
</dbReference>
<dbReference type="Pfam" id="PF02518">
    <property type="entry name" value="HATPase_c"/>
    <property type="match status" value="1"/>
</dbReference>
<dbReference type="SMART" id="SM00387">
    <property type="entry name" value="HATPase_c"/>
    <property type="match status" value="1"/>
</dbReference>
<accession>A0A157R8J9</accession>
<dbReference type="Gene3D" id="6.10.340.10">
    <property type="match status" value="1"/>
</dbReference>
<keyword evidence="6 11" id="KW-0812">Transmembrane</keyword>
<dbReference type="SMART" id="SM00304">
    <property type="entry name" value="HAMP"/>
    <property type="match status" value="1"/>
</dbReference>
<organism evidence="14 15">
    <name type="scientific">Bordetella ansorpii</name>
    <dbReference type="NCBI Taxonomy" id="288768"/>
    <lineage>
        <taxon>Bacteria</taxon>
        <taxon>Pseudomonadati</taxon>
        <taxon>Pseudomonadota</taxon>
        <taxon>Betaproteobacteria</taxon>
        <taxon>Burkholderiales</taxon>
        <taxon>Alcaligenaceae</taxon>
        <taxon>Bordetella</taxon>
    </lineage>
</organism>
<evidence type="ECO:0000256" key="11">
    <source>
        <dbReference type="SAM" id="Phobius"/>
    </source>
</evidence>